<feature type="transmembrane region" description="Helical" evidence="9">
    <location>
        <begin position="12"/>
        <end position="33"/>
    </location>
</feature>
<dbReference type="InterPro" id="IPR008254">
    <property type="entry name" value="Flavodoxin/NO_synth"/>
</dbReference>
<evidence type="ECO:0000256" key="8">
    <source>
        <dbReference type="ARBA" id="ARBA00023797"/>
    </source>
</evidence>
<sequence>MNYEQYLGGLPLHIALAASSVFVAAISAAFLLIRWLAVGKSDAALLQGGEKKGSAAKLEQIEDPNKPRIRILYGTQTGTAERFSKQIQKSLKAKYGNSTTIDVVDIENYQASISLPKEKTVIMCMATYGDGEPTDNAAEFYKWLLKESELADSSSEEPLLGGVNYAVFGLGNKQYEHFNSVGKKVFKSMGTLGAKPLVRRGDGDDDGCLDDDFDKWCVELYAALEARSDLVGKVTDQKQDESPTSIPAYDCEIVLSGIKQAPPFPANGTGLDAHHPYMATLKCVKELHAPSSDRGCVHAEIDISSSKMKYVTGDHVAIYAQNSDSVVKEVSQLLGQSNLDSTVILLRKPSATSPHAAASAGLAPPPFTGPLSLRLALAHFADVLSSPHKENLRALAAFAQDPVEAQKLRKMSSPDGKEEFASYITQPKRSLVEVMRDHPSTRQLPLGVFFASVAGRLQPRFYSISSSPLAHPGTVHVTCSLVKDVMPTGRVHEGVASTWLKRCEPPTHVPVFIRQSTFRLPKDTKVPIIMVGPGTGLAPFRGFMQERDVLKKSGKELGQAIMFYGCRNQATDYLYREELEGFLEEGVISELNVAFSRDGPRKDYVQHHMESKGALLWELLSKQAAVLYVCGDAKAMARDVNKALIAVIQSMKGCSGTQAEAFVKDLQDSGRYQRDVW</sequence>
<reference evidence="12 13" key="1">
    <citation type="submission" date="2017-08" db="EMBL/GenBank/DDBJ databases">
        <title>Acidophilic green algal genome provides insights into adaptation to an acidic environment.</title>
        <authorList>
            <person name="Hirooka S."/>
            <person name="Hirose Y."/>
            <person name="Kanesaki Y."/>
            <person name="Higuchi S."/>
            <person name="Fujiwara T."/>
            <person name="Onuma R."/>
            <person name="Era A."/>
            <person name="Ohbayashi R."/>
            <person name="Uzuka A."/>
            <person name="Nozaki H."/>
            <person name="Yoshikawa H."/>
            <person name="Miyagishima S.Y."/>
        </authorList>
    </citation>
    <scope>NUCLEOTIDE SEQUENCE [LARGE SCALE GENOMIC DNA]</scope>
    <source>
        <strain evidence="12 13">NIES-2499</strain>
    </source>
</reference>
<dbReference type="FunFam" id="3.40.50.80:FF:000001">
    <property type="entry name" value="NADPH--cytochrome P450 reductase 1"/>
    <property type="match status" value="1"/>
</dbReference>
<evidence type="ECO:0000313" key="13">
    <source>
        <dbReference type="Proteomes" id="UP000232323"/>
    </source>
</evidence>
<keyword evidence="5" id="KW-0274">FAD</keyword>
<dbReference type="STRING" id="1157962.A0A250XQ59"/>
<name>A0A250XQ59_9CHLO</name>
<dbReference type="InterPro" id="IPR003097">
    <property type="entry name" value="CysJ-like_FAD-binding"/>
</dbReference>
<evidence type="ECO:0000256" key="1">
    <source>
        <dbReference type="ARBA" id="ARBA00001917"/>
    </source>
</evidence>
<comment type="cofactor">
    <cofactor evidence="1">
        <name>FMN</name>
        <dbReference type="ChEBI" id="CHEBI:58210"/>
    </cofactor>
</comment>
<evidence type="ECO:0000256" key="4">
    <source>
        <dbReference type="ARBA" id="ARBA00022643"/>
    </source>
</evidence>
<keyword evidence="13" id="KW-1185">Reference proteome</keyword>
<dbReference type="GO" id="GO:0050660">
    <property type="term" value="F:flavin adenine dinucleotide binding"/>
    <property type="evidence" value="ECO:0007669"/>
    <property type="project" value="TreeGrafter"/>
</dbReference>
<dbReference type="PANTHER" id="PTHR19384:SF17">
    <property type="entry name" value="NADPH--CYTOCHROME P450 REDUCTASE"/>
    <property type="match status" value="1"/>
</dbReference>
<comment type="cofactor">
    <cofactor evidence="2">
        <name>FAD</name>
        <dbReference type="ChEBI" id="CHEBI:57692"/>
    </cofactor>
</comment>
<proteinExistence type="predicted"/>
<protein>
    <recommendedName>
        <fullName evidence="8">NADPH--hemoprotein reductase</fullName>
        <ecNumber evidence="8">1.6.2.4</ecNumber>
    </recommendedName>
</protein>
<gene>
    <name evidence="12" type="ORF">CEUSTIGMA_g12482.t1</name>
</gene>
<keyword evidence="4" id="KW-0288">FMN</keyword>
<dbReference type="InterPro" id="IPR023173">
    <property type="entry name" value="NADPH_Cyt_P450_Rdtase_alpha"/>
</dbReference>
<dbReference type="Pfam" id="PF00667">
    <property type="entry name" value="FAD_binding_1"/>
    <property type="match status" value="1"/>
</dbReference>
<feature type="domain" description="Flavodoxin-like" evidence="10">
    <location>
        <begin position="69"/>
        <end position="221"/>
    </location>
</feature>
<keyword evidence="9" id="KW-0812">Transmembrane</keyword>
<dbReference type="Gene3D" id="2.40.30.10">
    <property type="entry name" value="Translation factors"/>
    <property type="match status" value="1"/>
</dbReference>
<feature type="domain" description="FAD-binding FR-type" evidence="11">
    <location>
        <begin position="274"/>
        <end position="521"/>
    </location>
</feature>
<evidence type="ECO:0000259" key="10">
    <source>
        <dbReference type="PROSITE" id="PS50902"/>
    </source>
</evidence>
<dbReference type="PROSITE" id="PS50902">
    <property type="entry name" value="FLAVODOXIN_LIKE"/>
    <property type="match status" value="1"/>
</dbReference>
<dbReference type="SUPFAM" id="SSF52218">
    <property type="entry name" value="Flavoproteins"/>
    <property type="match status" value="1"/>
</dbReference>
<dbReference type="InterPro" id="IPR029039">
    <property type="entry name" value="Flavoprotein-like_sf"/>
</dbReference>
<evidence type="ECO:0000256" key="2">
    <source>
        <dbReference type="ARBA" id="ARBA00001974"/>
    </source>
</evidence>
<dbReference type="EMBL" id="BEGY01000148">
    <property type="protein sequence ID" value="GAX85062.1"/>
    <property type="molecule type" value="Genomic_DNA"/>
</dbReference>
<dbReference type="InterPro" id="IPR039261">
    <property type="entry name" value="FNR_nucleotide-bd"/>
</dbReference>
<dbReference type="Pfam" id="PF00175">
    <property type="entry name" value="NAD_binding_1"/>
    <property type="match status" value="1"/>
</dbReference>
<evidence type="ECO:0000256" key="7">
    <source>
        <dbReference type="ARBA" id="ARBA00023002"/>
    </source>
</evidence>
<keyword evidence="9" id="KW-1133">Transmembrane helix</keyword>
<dbReference type="AlphaFoldDB" id="A0A250XQ59"/>
<organism evidence="12 13">
    <name type="scientific">Chlamydomonas eustigma</name>
    <dbReference type="NCBI Taxonomy" id="1157962"/>
    <lineage>
        <taxon>Eukaryota</taxon>
        <taxon>Viridiplantae</taxon>
        <taxon>Chlorophyta</taxon>
        <taxon>core chlorophytes</taxon>
        <taxon>Chlorophyceae</taxon>
        <taxon>CS clade</taxon>
        <taxon>Chlamydomonadales</taxon>
        <taxon>Chlamydomonadaceae</taxon>
        <taxon>Chlamydomonas</taxon>
    </lineage>
</organism>
<dbReference type="InterPro" id="IPR001709">
    <property type="entry name" value="Flavoprot_Pyr_Nucl_cyt_Rdtase"/>
</dbReference>
<dbReference type="Gene3D" id="1.20.990.10">
    <property type="entry name" value="NADPH-cytochrome p450 Reductase, Chain A, domain 3"/>
    <property type="match status" value="1"/>
</dbReference>
<accession>A0A250XQ59</accession>
<dbReference type="PRINTS" id="PR00369">
    <property type="entry name" value="FLAVODOXIN"/>
</dbReference>
<dbReference type="PROSITE" id="PS51384">
    <property type="entry name" value="FAD_FR"/>
    <property type="match status" value="1"/>
</dbReference>
<dbReference type="Gene3D" id="3.40.50.360">
    <property type="match status" value="1"/>
</dbReference>
<dbReference type="EC" id="1.6.2.4" evidence="8"/>
<evidence type="ECO:0000313" key="12">
    <source>
        <dbReference type="EMBL" id="GAX85062.1"/>
    </source>
</evidence>
<evidence type="ECO:0000256" key="9">
    <source>
        <dbReference type="SAM" id="Phobius"/>
    </source>
</evidence>
<dbReference type="GO" id="GO:0010181">
    <property type="term" value="F:FMN binding"/>
    <property type="evidence" value="ECO:0007669"/>
    <property type="project" value="InterPro"/>
</dbReference>
<dbReference type="SUPFAM" id="SSF63380">
    <property type="entry name" value="Riboflavin synthase domain-like"/>
    <property type="match status" value="1"/>
</dbReference>
<dbReference type="InterPro" id="IPR017927">
    <property type="entry name" value="FAD-bd_FR_type"/>
</dbReference>
<keyword evidence="6" id="KW-0521">NADP</keyword>
<dbReference type="PANTHER" id="PTHR19384">
    <property type="entry name" value="NITRIC OXIDE SYNTHASE-RELATED"/>
    <property type="match status" value="1"/>
</dbReference>
<dbReference type="Pfam" id="PF00258">
    <property type="entry name" value="Flavodoxin_1"/>
    <property type="match status" value="1"/>
</dbReference>
<keyword evidence="7" id="KW-0560">Oxidoreductase</keyword>
<dbReference type="OrthoDB" id="1856718at2759"/>
<dbReference type="Proteomes" id="UP000232323">
    <property type="component" value="Unassembled WGS sequence"/>
</dbReference>
<dbReference type="InterPro" id="IPR001094">
    <property type="entry name" value="Flavdoxin-like"/>
</dbReference>
<dbReference type="InterPro" id="IPR001433">
    <property type="entry name" value="OxRdtase_FAD/NAD-bd"/>
</dbReference>
<dbReference type="PRINTS" id="PR00371">
    <property type="entry name" value="FPNCR"/>
</dbReference>
<dbReference type="SUPFAM" id="SSF52343">
    <property type="entry name" value="Ferredoxin reductase-like, C-terminal NADP-linked domain"/>
    <property type="match status" value="1"/>
</dbReference>
<evidence type="ECO:0000259" key="11">
    <source>
        <dbReference type="PROSITE" id="PS51384"/>
    </source>
</evidence>
<keyword evidence="3" id="KW-0285">Flavoprotein</keyword>
<evidence type="ECO:0000256" key="6">
    <source>
        <dbReference type="ARBA" id="ARBA00022857"/>
    </source>
</evidence>
<comment type="caution">
    <text evidence="12">The sequence shown here is derived from an EMBL/GenBank/DDBJ whole genome shotgun (WGS) entry which is preliminary data.</text>
</comment>
<dbReference type="Gene3D" id="3.40.50.80">
    <property type="entry name" value="Nucleotide-binding domain of ferredoxin-NADP reductase (FNR) module"/>
    <property type="match status" value="1"/>
</dbReference>
<evidence type="ECO:0000256" key="3">
    <source>
        <dbReference type="ARBA" id="ARBA00022630"/>
    </source>
</evidence>
<keyword evidence="9" id="KW-0472">Membrane</keyword>
<dbReference type="InterPro" id="IPR017938">
    <property type="entry name" value="Riboflavin_synthase-like_b-brl"/>
</dbReference>
<evidence type="ECO:0000256" key="5">
    <source>
        <dbReference type="ARBA" id="ARBA00022827"/>
    </source>
</evidence>
<dbReference type="GO" id="GO:0003958">
    <property type="term" value="F:NADPH-hemoprotein reductase activity"/>
    <property type="evidence" value="ECO:0007669"/>
    <property type="project" value="UniProtKB-EC"/>
</dbReference>
<dbReference type="GO" id="GO:0005829">
    <property type="term" value="C:cytosol"/>
    <property type="evidence" value="ECO:0007669"/>
    <property type="project" value="TreeGrafter"/>
</dbReference>